<name>A0A4V6RHJ1_9PEZI</name>
<evidence type="ECO:0000313" key="6">
    <source>
        <dbReference type="EMBL" id="TGZ85235.1"/>
    </source>
</evidence>
<keyword evidence="7" id="KW-1185">Reference proteome</keyword>
<dbReference type="Gene3D" id="1.20.1250.20">
    <property type="entry name" value="MFS general substrate transporter like domains"/>
    <property type="match status" value="2"/>
</dbReference>
<accession>A0A4V6RHJ1</accession>
<feature type="compositionally biased region" description="Polar residues" evidence="3">
    <location>
        <begin position="1"/>
        <end position="15"/>
    </location>
</feature>
<dbReference type="InterPro" id="IPR036259">
    <property type="entry name" value="MFS_trans_sf"/>
</dbReference>
<gene>
    <name evidence="6" type="ORF">EX30DRAFT_337626</name>
</gene>
<dbReference type="GO" id="GO:0022857">
    <property type="term" value="F:transmembrane transporter activity"/>
    <property type="evidence" value="ECO:0007669"/>
    <property type="project" value="InterPro"/>
</dbReference>
<dbReference type="AlphaFoldDB" id="A0A4V6RHJ1"/>
<keyword evidence="4" id="KW-1133">Transmembrane helix</keyword>
<feature type="transmembrane region" description="Helical" evidence="4">
    <location>
        <begin position="66"/>
        <end position="85"/>
    </location>
</feature>
<evidence type="ECO:0000256" key="2">
    <source>
        <dbReference type="ARBA" id="ARBA00006727"/>
    </source>
</evidence>
<evidence type="ECO:0000256" key="3">
    <source>
        <dbReference type="SAM" id="MobiDB-lite"/>
    </source>
</evidence>
<evidence type="ECO:0000313" key="7">
    <source>
        <dbReference type="Proteomes" id="UP000298138"/>
    </source>
</evidence>
<dbReference type="PANTHER" id="PTHR11360">
    <property type="entry name" value="MONOCARBOXYLATE TRANSPORTER"/>
    <property type="match status" value="1"/>
</dbReference>
<proteinExistence type="inferred from homology"/>
<feature type="transmembrane region" description="Helical" evidence="4">
    <location>
        <begin position="431"/>
        <end position="452"/>
    </location>
</feature>
<feature type="transmembrane region" description="Helical" evidence="4">
    <location>
        <begin position="270"/>
        <end position="293"/>
    </location>
</feature>
<comment type="similarity">
    <text evidence="2">Belongs to the major facilitator superfamily. Monocarboxylate porter (TC 2.A.1.13) family.</text>
</comment>
<feature type="transmembrane region" description="Helical" evidence="4">
    <location>
        <begin position="140"/>
        <end position="159"/>
    </location>
</feature>
<feature type="domain" description="Major facilitator superfamily (MFS) profile" evidence="5">
    <location>
        <begin position="271"/>
        <end position="503"/>
    </location>
</feature>
<dbReference type="InterPro" id="IPR050327">
    <property type="entry name" value="Proton-linked_MCT"/>
</dbReference>
<dbReference type="FunCoup" id="A0A4V6RHJ1">
    <property type="interactions" value="137"/>
</dbReference>
<sequence length="503" mass="55395">MKEQQVNSSRDNPGSTLPDIITESTLESITKIPTSKRDDQPHGLARILSRRSKAASDAVDIPPDGGYGWVVVTCCFFINASTWGINSSYGVFLSHYLSTNTFPETTPLMFAFIGGLSISSSLLIAPLVTLTTRYTTTQTGMLIGIALETGGFIAASFATKIWHLFLTHGVLFGMGLGFLFTSSVGTISQWFDKKRSIANGLAAAGSGMGGLAYSLGVRSMLTNLSLPWTFRICALTTLAVNVICTILIRDRNHQIKPNQRAFDVSLLRRYQFVLLMFWGIFSMLGYVVILFSLPDYARAQGFSDTQGSVLSALLNLGMAFGRPLVGWVSDRWGRLNVGGIMTMVTAISCFVIWMPAGKSFGVAILFSLVNGAVCGTFWTTISPITVEVVGIKDLPSALSLVWMSIVIPTTFSEAIALYLRREGSSNPYLFPQLWSGLMFLAAAVMMWLLRAWKLGDIDRKMMESSQDTAMDEKTAMEISGERGWRKVKGKWARGSRWWRYDYV</sequence>
<feature type="region of interest" description="Disordered" evidence="3">
    <location>
        <begin position="1"/>
        <end position="22"/>
    </location>
</feature>
<feature type="transmembrane region" description="Helical" evidence="4">
    <location>
        <begin position="362"/>
        <end position="386"/>
    </location>
</feature>
<comment type="subcellular location">
    <subcellularLocation>
        <location evidence="1">Membrane</location>
        <topology evidence="1">Multi-pass membrane protein</topology>
    </subcellularLocation>
</comment>
<dbReference type="PANTHER" id="PTHR11360:SF315">
    <property type="entry name" value="TRANSPORTER MCH2-RELATED"/>
    <property type="match status" value="1"/>
</dbReference>
<feature type="transmembrane region" description="Helical" evidence="4">
    <location>
        <begin position="105"/>
        <end position="128"/>
    </location>
</feature>
<evidence type="ECO:0000256" key="4">
    <source>
        <dbReference type="SAM" id="Phobius"/>
    </source>
</evidence>
<dbReference type="GO" id="GO:0016020">
    <property type="term" value="C:membrane"/>
    <property type="evidence" value="ECO:0007669"/>
    <property type="project" value="UniProtKB-SubCell"/>
</dbReference>
<evidence type="ECO:0000259" key="5">
    <source>
        <dbReference type="PROSITE" id="PS50850"/>
    </source>
</evidence>
<reference evidence="6 7" key="1">
    <citation type="submission" date="2019-04" db="EMBL/GenBank/DDBJ databases">
        <title>Comparative genomics and transcriptomics to analyze fruiting body development in filamentous ascomycetes.</title>
        <authorList>
            <consortium name="DOE Joint Genome Institute"/>
            <person name="Lutkenhaus R."/>
            <person name="Traeger S."/>
            <person name="Breuer J."/>
            <person name="Kuo A."/>
            <person name="Lipzen A."/>
            <person name="Pangilinan J."/>
            <person name="Dilworth D."/>
            <person name="Sandor L."/>
            <person name="Poggeler S."/>
            <person name="Barry K."/>
            <person name="Grigoriev I.V."/>
            <person name="Nowrousian M."/>
        </authorList>
    </citation>
    <scope>NUCLEOTIDE SEQUENCE [LARGE SCALE GENOMIC DNA]</scope>
    <source>
        <strain evidence="6 7">CBS 389.68</strain>
    </source>
</reference>
<feature type="transmembrane region" description="Helical" evidence="4">
    <location>
        <begin position="165"/>
        <end position="185"/>
    </location>
</feature>
<dbReference type="InterPro" id="IPR011701">
    <property type="entry name" value="MFS"/>
</dbReference>
<feature type="transmembrane region" description="Helical" evidence="4">
    <location>
        <begin position="398"/>
        <end position="419"/>
    </location>
</feature>
<dbReference type="OrthoDB" id="2213137at2759"/>
<feature type="transmembrane region" description="Helical" evidence="4">
    <location>
        <begin position="197"/>
        <end position="216"/>
    </location>
</feature>
<dbReference type="InterPro" id="IPR020846">
    <property type="entry name" value="MFS_dom"/>
</dbReference>
<dbReference type="CDD" id="cd17352">
    <property type="entry name" value="MFS_MCT_SLC16"/>
    <property type="match status" value="1"/>
</dbReference>
<keyword evidence="4" id="KW-0472">Membrane</keyword>
<feature type="transmembrane region" description="Helical" evidence="4">
    <location>
        <begin position="305"/>
        <end position="325"/>
    </location>
</feature>
<dbReference type="SUPFAM" id="SSF103473">
    <property type="entry name" value="MFS general substrate transporter"/>
    <property type="match status" value="1"/>
</dbReference>
<dbReference type="EMBL" id="ML220112">
    <property type="protein sequence ID" value="TGZ85235.1"/>
    <property type="molecule type" value="Genomic_DNA"/>
</dbReference>
<organism evidence="6 7">
    <name type="scientific">Ascodesmis nigricans</name>
    <dbReference type="NCBI Taxonomy" id="341454"/>
    <lineage>
        <taxon>Eukaryota</taxon>
        <taxon>Fungi</taxon>
        <taxon>Dikarya</taxon>
        <taxon>Ascomycota</taxon>
        <taxon>Pezizomycotina</taxon>
        <taxon>Pezizomycetes</taxon>
        <taxon>Pezizales</taxon>
        <taxon>Ascodesmidaceae</taxon>
        <taxon>Ascodesmis</taxon>
    </lineage>
</organism>
<dbReference type="PROSITE" id="PS50850">
    <property type="entry name" value="MFS"/>
    <property type="match status" value="1"/>
</dbReference>
<protein>
    <submittedName>
        <fullName evidence="6">MFS general substrate transporter</fullName>
    </submittedName>
</protein>
<keyword evidence="4" id="KW-0812">Transmembrane</keyword>
<dbReference type="Pfam" id="PF07690">
    <property type="entry name" value="MFS_1"/>
    <property type="match status" value="1"/>
</dbReference>
<dbReference type="Proteomes" id="UP000298138">
    <property type="component" value="Unassembled WGS sequence"/>
</dbReference>
<feature type="transmembrane region" description="Helical" evidence="4">
    <location>
        <begin position="228"/>
        <end position="249"/>
    </location>
</feature>
<dbReference type="STRING" id="341454.A0A4V6RHJ1"/>
<feature type="transmembrane region" description="Helical" evidence="4">
    <location>
        <begin position="337"/>
        <end position="356"/>
    </location>
</feature>
<evidence type="ECO:0000256" key="1">
    <source>
        <dbReference type="ARBA" id="ARBA00004141"/>
    </source>
</evidence>
<dbReference type="InParanoid" id="A0A4V6RHJ1"/>